<dbReference type="Proteomes" id="UP000807825">
    <property type="component" value="Unassembled WGS sequence"/>
</dbReference>
<dbReference type="AlphaFoldDB" id="A0A9D6UZU9"/>
<name>A0A9D6UZU9_9BACT</name>
<dbReference type="InterPro" id="IPR043502">
    <property type="entry name" value="DNA/RNA_pol_sf"/>
</dbReference>
<reference evidence="1" key="1">
    <citation type="submission" date="2020-07" db="EMBL/GenBank/DDBJ databases">
        <title>Huge and variable diversity of episymbiotic CPR bacteria and DPANN archaea in groundwater ecosystems.</title>
        <authorList>
            <person name="He C.Y."/>
            <person name="Keren R."/>
            <person name="Whittaker M."/>
            <person name="Farag I.F."/>
            <person name="Doudna J."/>
            <person name="Cate J.H.D."/>
            <person name="Banfield J.F."/>
        </authorList>
    </citation>
    <scope>NUCLEOTIDE SEQUENCE</scope>
    <source>
        <strain evidence="1">NC_groundwater_1664_Pr3_B-0.1um_52_9</strain>
    </source>
</reference>
<dbReference type="Gene3D" id="1.10.150.20">
    <property type="entry name" value="5' to 3' exonuclease, C-terminal subdomain"/>
    <property type="match status" value="1"/>
</dbReference>
<gene>
    <name evidence="1" type="ORF">HY912_01250</name>
</gene>
<proteinExistence type="predicted"/>
<protein>
    <submittedName>
        <fullName evidence="1">Uncharacterized protein</fullName>
    </submittedName>
</protein>
<comment type="caution">
    <text evidence="1">The sequence shown here is derived from an EMBL/GenBank/DDBJ whole genome shotgun (WGS) entry which is preliminary data.</text>
</comment>
<dbReference type="SUPFAM" id="SSF56672">
    <property type="entry name" value="DNA/RNA polymerases"/>
    <property type="match status" value="1"/>
</dbReference>
<evidence type="ECO:0000313" key="2">
    <source>
        <dbReference type="Proteomes" id="UP000807825"/>
    </source>
</evidence>
<dbReference type="EMBL" id="JACRDE010000040">
    <property type="protein sequence ID" value="MBI5248095.1"/>
    <property type="molecule type" value="Genomic_DNA"/>
</dbReference>
<organism evidence="1 2">
    <name type="scientific">Desulfomonile tiedjei</name>
    <dbReference type="NCBI Taxonomy" id="2358"/>
    <lineage>
        <taxon>Bacteria</taxon>
        <taxon>Pseudomonadati</taxon>
        <taxon>Thermodesulfobacteriota</taxon>
        <taxon>Desulfomonilia</taxon>
        <taxon>Desulfomonilales</taxon>
        <taxon>Desulfomonilaceae</taxon>
        <taxon>Desulfomonile</taxon>
    </lineage>
</organism>
<evidence type="ECO:0000313" key="1">
    <source>
        <dbReference type="EMBL" id="MBI5248095.1"/>
    </source>
</evidence>
<accession>A0A9D6UZU9</accession>
<sequence>MQKPPPLGIDRDTAKEVNFRICFGISPGGVAVKINAGKSWCVRAKAQAYIDAFYSGYLASSPLVRQTVQHHKEARC</sequence>